<evidence type="ECO:0008006" key="4">
    <source>
        <dbReference type="Google" id="ProtNLM"/>
    </source>
</evidence>
<dbReference type="EMBL" id="FPBK01000005">
    <property type="protein sequence ID" value="SFU49502.1"/>
    <property type="molecule type" value="Genomic_DNA"/>
</dbReference>
<evidence type="ECO:0000313" key="2">
    <source>
        <dbReference type="EMBL" id="SFU49502.1"/>
    </source>
</evidence>
<protein>
    <recommendedName>
        <fullName evidence="4">DUF4252 domain-containing protein</fullName>
    </recommendedName>
</protein>
<feature type="signal peptide" evidence="1">
    <location>
        <begin position="1"/>
        <end position="18"/>
    </location>
</feature>
<dbReference type="STRING" id="1224947.SAMN05216480_10578"/>
<dbReference type="InterPro" id="IPR025348">
    <property type="entry name" value="DUF4252"/>
</dbReference>
<feature type="chain" id="PRO_5011573437" description="DUF4252 domain-containing protein" evidence="1">
    <location>
        <begin position="19"/>
        <end position="154"/>
    </location>
</feature>
<dbReference type="Proteomes" id="UP000199138">
    <property type="component" value="Unassembled WGS sequence"/>
</dbReference>
<keyword evidence="1" id="KW-0732">Signal</keyword>
<evidence type="ECO:0000256" key="1">
    <source>
        <dbReference type="SAM" id="SignalP"/>
    </source>
</evidence>
<dbReference type="RefSeq" id="WP_177229094.1">
    <property type="nucleotide sequence ID" value="NZ_FPBK01000005.1"/>
</dbReference>
<proteinExistence type="predicted"/>
<dbReference type="Pfam" id="PF14060">
    <property type="entry name" value="DUF4252"/>
    <property type="match status" value="1"/>
</dbReference>
<gene>
    <name evidence="2" type="ORF">SAMN05216480_10578</name>
</gene>
<name>A0A1I7GLX6_9FLAO</name>
<accession>A0A1I7GLX6</accession>
<dbReference type="PROSITE" id="PS51257">
    <property type="entry name" value="PROKAR_LIPOPROTEIN"/>
    <property type="match status" value="1"/>
</dbReference>
<evidence type="ECO:0000313" key="3">
    <source>
        <dbReference type="Proteomes" id="UP000199138"/>
    </source>
</evidence>
<sequence>MKKLFLFFGIAIILSSCASHTPYDTFREENEEEITFSINASNFLVNMFVDKSDLQEFKSVVSGIKKYRVLVGSDYAEELNHRFDDLVNTKGYERLFYVKKNGENVQLYLYKRHNKIKEVICKIKGDENFVVLSAQGNIKVKDVDKLMNEFLAEN</sequence>
<dbReference type="AlphaFoldDB" id="A0A1I7GLX6"/>
<organism evidence="2 3">
    <name type="scientific">Pustulibacterium marinum</name>
    <dbReference type="NCBI Taxonomy" id="1224947"/>
    <lineage>
        <taxon>Bacteria</taxon>
        <taxon>Pseudomonadati</taxon>
        <taxon>Bacteroidota</taxon>
        <taxon>Flavobacteriia</taxon>
        <taxon>Flavobacteriales</taxon>
        <taxon>Flavobacteriaceae</taxon>
        <taxon>Pustulibacterium</taxon>
    </lineage>
</organism>
<keyword evidence="3" id="KW-1185">Reference proteome</keyword>
<reference evidence="2 3" key="1">
    <citation type="submission" date="2016-10" db="EMBL/GenBank/DDBJ databases">
        <authorList>
            <person name="de Groot N.N."/>
        </authorList>
    </citation>
    <scope>NUCLEOTIDE SEQUENCE [LARGE SCALE GENOMIC DNA]</scope>
    <source>
        <strain evidence="2 3">CGMCC 1.12333</strain>
    </source>
</reference>